<dbReference type="OrthoDB" id="10254258at2759"/>
<dbReference type="GO" id="GO:0046872">
    <property type="term" value="F:metal ion binding"/>
    <property type="evidence" value="ECO:0007669"/>
    <property type="project" value="UniProtKB-KW"/>
</dbReference>
<dbReference type="InterPro" id="IPR039356">
    <property type="entry name" value="YfbR/HDDC2"/>
</dbReference>
<evidence type="ECO:0000256" key="1">
    <source>
        <dbReference type="ARBA" id="ARBA00001638"/>
    </source>
</evidence>
<keyword evidence="12" id="KW-0460">Magnesium</keyword>
<feature type="domain" description="HD" evidence="14">
    <location>
        <begin position="37"/>
        <end position="140"/>
    </location>
</feature>
<dbReference type="PROSITE" id="PS51831">
    <property type="entry name" value="HD"/>
    <property type="match status" value="1"/>
</dbReference>
<evidence type="ECO:0000313" key="15">
    <source>
        <dbReference type="EMBL" id="ESO86057.1"/>
    </source>
</evidence>
<comment type="catalytic activity">
    <reaction evidence="1">
        <text>a 2'-deoxyribonucleoside 5'-phosphate + H2O = a 2'-deoxyribonucleoside + phosphate</text>
        <dbReference type="Rhea" id="RHEA:36167"/>
        <dbReference type="ChEBI" id="CHEBI:15377"/>
        <dbReference type="ChEBI" id="CHEBI:18274"/>
        <dbReference type="ChEBI" id="CHEBI:43474"/>
        <dbReference type="ChEBI" id="CHEBI:65317"/>
        <dbReference type="EC" id="3.1.3.89"/>
    </reaction>
</comment>
<name>V3ZP06_LOTGI</name>
<dbReference type="FunFam" id="1.10.3210.10:FF:000011">
    <property type="entry name" value="HD domain-containing protein 2"/>
    <property type="match status" value="1"/>
</dbReference>
<evidence type="ECO:0000313" key="16">
    <source>
        <dbReference type="Proteomes" id="UP000030746"/>
    </source>
</evidence>
<dbReference type="GO" id="GO:0002953">
    <property type="term" value="F:5'-deoxynucleotidase activity"/>
    <property type="evidence" value="ECO:0007669"/>
    <property type="project" value="UniProtKB-EC"/>
</dbReference>
<dbReference type="RefSeq" id="XP_009063303.1">
    <property type="nucleotide sequence ID" value="XM_009065055.1"/>
</dbReference>
<dbReference type="AlphaFoldDB" id="V3ZP06"/>
<evidence type="ECO:0000256" key="7">
    <source>
        <dbReference type="ARBA" id="ARBA00011738"/>
    </source>
</evidence>
<evidence type="ECO:0000256" key="9">
    <source>
        <dbReference type="ARBA" id="ARBA00015933"/>
    </source>
</evidence>
<gene>
    <name evidence="15" type="ORF">LOTGIDRAFT_167561</name>
</gene>
<keyword evidence="16" id="KW-1185">Reference proteome</keyword>
<dbReference type="GO" id="GO:0009159">
    <property type="term" value="P:deoxyribonucleoside monophosphate catabolic process"/>
    <property type="evidence" value="ECO:0007669"/>
    <property type="project" value="UniProtKB-ARBA"/>
</dbReference>
<comment type="cofactor">
    <cofactor evidence="2">
        <name>Mn(2+)</name>
        <dbReference type="ChEBI" id="CHEBI:29035"/>
    </cofactor>
</comment>
<dbReference type="GO" id="GO:0005737">
    <property type="term" value="C:cytoplasm"/>
    <property type="evidence" value="ECO:0007669"/>
    <property type="project" value="TreeGrafter"/>
</dbReference>
<evidence type="ECO:0000256" key="11">
    <source>
        <dbReference type="ARBA" id="ARBA00022801"/>
    </source>
</evidence>
<dbReference type="OMA" id="TWRLCLM"/>
<accession>V3ZP06</accession>
<evidence type="ECO:0000256" key="6">
    <source>
        <dbReference type="ARBA" id="ARBA00009999"/>
    </source>
</evidence>
<dbReference type="Gene3D" id="1.10.3210.10">
    <property type="entry name" value="Hypothetical protein af1432"/>
    <property type="match status" value="1"/>
</dbReference>
<comment type="cofactor">
    <cofactor evidence="4">
        <name>Mg(2+)</name>
        <dbReference type="ChEBI" id="CHEBI:18420"/>
    </cofactor>
</comment>
<evidence type="ECO:0000256" key="8">
    <source>
        <dbReference type="ARBA" id="ARBA00012964"/>
    </source>
</evidence>
<evidence type="ECO:0000256" key="5">
    <source>
        <dbReference type="ARBA" id="ARBA00004074"/>
    </source>
</evidence>
<dbReference type="SMART" id="SM00471">
    <property type="entry name" value="HDc"/>
    <property type="match status" value="1"/>
</dbReference>
<organism evidence="15 16">
    <name type="scientific">Lottia gigantea</name>
    <name type="common">Giant owl limpet</name>
    <dbReference type="NCBI Taxonomy" id="225164"/>
    <lineage>
        <taxon>Eukaryota</taxon>
        <taxon>Metazoa</taxon>
        <taxon>Spiralia</taxon>
        <taxon>Lophotrochozoa</taxon>
        <taxon>Mollusca</taxon>
        <taxon>Gastropoda</taxon>
        <taxon>Patellogastropoda</taxon>
        <taxon>Lottioidea</taxon>
        <taxon>Lottiidae</taxon>
        <taxon>Lottia</taxon>
    </lineage>
</organism>
<dbReference type="STRING" id="225164.V3ZP06"/>
<dbReference type="PANTHER" id="PTHR11845">
    <property type="entry name" value="5'-DEOXYNUCLEOTIDASE HDDC2"/>
    <property type="match status" value="1"/>
</dbReference>
<dbReference type="KEGG" id="lgi:LOTGIDRAFT_167561"/>
<comment type="similarity">
    <text evidence="6">Belongs to the HDDC2 family.</text>
</comment>
<protein>
    <recommendedName>
        <fullName evidence="9">5'-deoxynucleotidase HDDC2</fullName>
        <ecNumber evidence="8">3.1.3.89</ecNumber>
    </recommendedName>
    <alternativeName>
        <fullName evidence="13">HD domain-containing protein 2</fullName>
    </alternativeName>
</protein>
<dbReference type="GeneID" id="20240648"/>
<keyword evidence="11" id="KW-0378">Hydrolase</keyword>
<reference evidence="15 16" key="1">
    <citation type="journal article" date="2013" name="Nature">
        <title>Insights into bilaterian evolution from three spiralian genomes.</title>
        <authorList>
            <person name="Simakov O."/>
            <person name="Marletaz F."/>
            <person name="Cho S.J."/>
            <person name="Edsinger-Gonzales E."/>
            <person name="Havlak P."/>
            <person name="Hellsten U."/>
            <person name="Kuo D.H."/>
            <person name="Larsson T."/>
            <person name="Lv J."/>
            <person name="Arendt D."/>
            <person name="Savage R."/>
            <person name="Osoegawa K."/>
            <person name="de Jong P."/>
            <person name="Grimwood J."/>
            <person name="Chapman J.A."/>
            <person name="Shapiro H."/>
            <person name="Aerts A."/>
            <person name="Otillar R.P."/>
            <person name="Terry A.Y."/>
            <person name="Boore J.L."/>
            <person name="Grigoriev I.V."/>
            <person name="Lindberg D.R."/>
            <person name="Seaver E.C."/>
            <person name="Weisblat D.A."/>
            <person name="Putnam N.H."/>
            <person name="Rokhsar D.S."/>
        </authorList>
    </citation>
    <scope>NUCLEOTIDE SEQUENCE [LARGE SCALE GENOMIC DNA]</scope>
</reference>
<dbReference type="Pfam" id="PF13023">
    <property type="entry name" value="HD_3"/>
    <property type="match status" value="1"/>
</dbReference>
<comment type="cofactor">
    <cofactor evidence="3">
        <name>Co(2+)</name>
        <dbReference type="ChEBI" id="CHEBI:48828"/>
    </cofactor>
</comment>
<keyword evidence="10" id="KW-0479">Metal-binding</keyword>
<evidence type="ECO:0000259" key="14">
    <source>
        <dbReference type="PROSITE" id="PS51831"/>
    </source>
</evidence>
<proteinExistence type="inferred from homology"/>
<dbReference type="HOGENOM" id="CLU_039453_2_1_1"/>
<evidence type="ECO:0000256" key="2">
    <source>
        <dbReference type="ARBA" id="ARBA00001936"/>
    </source>
</evidence>
<dbReference type="PANTHER" id="PTHR11845:SF13">
    <property type="entry name" value="5'-DEOXYNUCLEOTIDASE HDDC2"/>
    <property type="match status" value="1"/>
</dbReference>
<dbReference type="CTD" id="20240648"/>
<dbReference type="Proteomes" id="UP000030746">
    <property type="component" value="Unassembled WGS sequence"/>
</dbReference>
<dbReference type="EC" id="3.1.3.89" evidence="8"/>
<dbReference type="InterPro" id="IPR003607">
    <property type="entry name" value="HD/PDEase_dom"/>
</dbReference>
<evidence type="ECO:0000256" key="13">
    <source>
        <dbReference type="ARBA" id="ARBA00032735"/>
    </source>
</evidence>
<dbReference type="SUPFAM" id="SSF109604">
    <property type="entry name" value="HD-domain/PDEase-like"/>
    <property type="match status" value="1"/>
</dbReference>
<comment type="function">
    <text evidence="5">Catalyzes the dephosphorylation of the nucleoside 5'-monophosphates deoxyadenosine monophosphate (dAMP), deoxycytidine monophosphate (dCMP), deoxyguanosine monophosphate (dGMP) and deoxythymidine monophosphate (dTMP).</text>
</comment>
<evidence type="ECO:0000256" key="10">
    <source>
        <dbReference type="ARBA" id="ARBA00022723"/>
    </source>
</evidence>
<dbReference type="EMBL" id="KB203188">
    <property type="protein sequence ID" value="ESO86057.1"/>
    <property type="molecule type" value="Genomic_DNA"/>
</dbReference>
<dbReference type="InterPro" id="IPR006674">
    <property type="entry name" value="HD_domain"/>
</dbReference>
<sequence length="195" mass="22343">MASNAANLVEFFSLVGQLKRVKRTGWVRNHITDPESVAGHMYRMAVMALFISPDTAVNRDRCIKMCLVHDMAECIVGDITPFDGITKEEKNKREETAIHYICGLIPEKIGQEILFLWQEYESGTTPEAIFVKDLDKYDMIQQAHEYEQIENKPNSLQEFFSTTQGQFKTEQVQSWVKSLQDIRSNAVSKSEDNTT</sequence>
<evidence type="ECO:0000256" key="12">
    <source>
        <dbReference type="ARBA" id="ARBA00022842"/>
    </source>
</evidence>
<evidence type="ECO:0000256" key="3">
    <source>
        <dbReference type="ARBA" id="ARBA00001941"/>
    </source>
</evidence>
<evidence type="ECO:0000256" key="4">
    <source>
        <dbReference type="ARBA" id="ARBA00001946"/>
    </source>
</evidence>
<comment type="subunit">
    <text evidence="7">Homodimer.</text>
</comment>